<name>A0ABP8QCD1_9GAMM</name>
<proteinExistence type="predicted"/>
<dbReference type="InterPro" id="IPR002575">
    <property type="entry name" value="Aminoglycoside_PTrfase"/>
</dbReference>
<dbReference type="SUPFAM" id="SSF56112">
    <property type="entry name" value="Protein kinase-like (PK-like)"/>
    <property type="match status" value="1"/>
</dbReference>
<dbReference type="Pfam" id="PF01636">
    <property type="entry name" value="APH"/>
    <property type="match status" value="1"/>
</dbReference>
<dbReference type="PANTHER" id="PTHR33540">
    <property type="entry name" value="TRNA THREONYLCARBAMOYLADENOSINE BIOSYNTHESIS PROTEIN TSAE"/>
    <property type="match status" value="1"/>
</dbReference>
<keyword evidence="2" id="KW-0067">ATP-binding</keyword>
<dbReference type="InterPro" id="IPR011009">
    <property type="entry name" value="Kinase-like_dom_sf"/>
</dbReference>
<evidence type="ECO:0000256" key="2">
    <source>
        <dbReference type="ARBA" id="ARBA00022840"/>
    </source>
</evidence>
<dbReference type="Gene3D" id="3.30.200.20">
    <property type="entry name" value="Phosphorylase Kinase, domain 1"/>
    <property type="match status" value="1"/>
</dbReference>
<protein>
    <submittedName>
        <fullName evidence="4">Phosphotransferase</fullName>
    </submittedName>
</protein>
<sequence length="329" mass="36743">MNQSRQTLLTHWARQQLADPALQLTLISGDASFRRYYRGGGLIWVDAPPQTEKNGAFIQVAGALAAAGIPAPRVRQADLQQGFLAVTDLGDRQLLAELNDQTVAAWYAKAIAVLPRLAQLPLAAQLPAFDVDFMAVENSIFPQWLLERHLGLTLSRAERQLLADGFACLTDNNLAQPQVAMHRDYHSRNLMVVDDEALALLDFQDMVRGPLTYDLVSLLRDCYIRWPDAVIQDGQSQAYGLYQAAGLLAGYSRDEFAYAFDLTGLQRHLKAAGIFARLHHRDGKPGYLPDIPRTLDYVLQVAQRHEPLQDLAHWLSTRVLTHKELQCAP</sequence>
<dbReference type="Proteomes" id="UP001501321">
    <property type="component" value="Unassembled WGS sequence"/>
</dbReference>
<dbReference type="PANTHER" id="PTHR33540:SF1">
    <property type="entry name" value="N-ACETYLMURAMATE_N-ACETYLGLUCOSAMINE KINASE"/>
    <property type="match status" value="1"/>
</dbReference>
<evidence type="ECO:0000313" key="5">
    <source>
        <dbReference type="Proteomes" id="UP001501321"/>
    </source>
</evidence>
<evidence type="ECO:0000313" key="4">
    <source>
        <dbReference type="EMBL" id="GAA4499716.1"/>
    </source>
</evidence>
<keyword evidence="1" id="KW-0547">Nucleotide-binding</keyword>
<accession>A0ABP8QCD1</accession>
<comment type="caution">
    <text evidence="4">The sequence shown here is derived from an EMBL/GenBank/DDBJ whole genome shotgun (WGS) entry which is preliminary data.</text>
</comment>
<gene>
    <name evidence="4" type="ORF">GCM10023095_20340</name>
</gene>
<keyword evidence="5" id="KW-1185">Reference proteome</keyword>
<dbReference type="Gene3D" id="3.90.1200.10">
    <property type="match status" value="1"/>
</dbReference>
<reference evidence="5" key="1">
    <citation type="journal article" date="2019" name="Int. J. Syst. Evol. Microbiol.">
        <title>The Global Catalogue of Microorganisms (GCM) 10K type strain sequencing project: providing services to taxonomists for standard genome sequencing and annotation.</title>
        <authorList>
            <consortium name="The Broad Institute Genomics Platform"/>
            <consortium name="The Broad Institute Genome Sequencing Center for Infectious Disease"/>
            <person name="Wu L."/>
            <person name="Ma J."/>
        </authorList>
    </citation>
    <scope>NUCLEOTIDE SEQUENCE [LARGE SCALE GENOMIC DNA]</scope>
    <source>
        <strain evidence="5">JCM 32226</strain>
    </source>
</reference>
<feature type="domain" description="Aminoglycoside phosphotransferase" evidence="3">
    <location>
        <begin position="24"/>
        <end position="243"/>
    </location>
</feature>
<organism evidence="4 5">
    <name type="scientific">Pseudaeromonas paramecii</name>
    <dbReference type="NCBI Taxonomy" id="2138166"/>
    <lineage>
        <taxon>Bacteria</taxon>
        <taxon>Pseudomonadati</taxon>
        <taxon>Pseudomonadota</taxon>
        <taxon>Gammaproteobacteria</taxon>
        <taxon>Aeromonadales</taxon>
        <taxon>Aeromonadaceae</taxon>
        <taxon>Pseudaeromonas</taxon>
    </lineage>
</organism>
<dbReference type="RefSeq" id="WP_345012667.1">
    <property type="nucleotide sequence ID" value="NZ_BAABFC010000012.1"/>
</dbReference>
<dbReference type="EMBL" id="BAABFC010000012">
    <property type="protein sequence ID" value="GAA4499716.1"/>
    <property type="molecule type" value="Genomic_DNA"/>
</dbReference>
<evidence type="ECO:0000259" key="3">
    <source>
        <dbReference type="Pfam" id="PF01636"/>
    </source>
</evidence>
<evidence type="ECO:0000256" key="1">
    <source>
        <dbReference type="ARBA" id="ARBA00022741"/>
    </source>
</evidence>